<feature type="binding site" evidence="9">
    <location>
        <position position="107"/>
    </location>
    <ligand>
        <name>Mg(2+)</name>
        <dbReference type="ChEBI" id="CHEBI:18420"/>
    </ligand>
</feature>
<evidence type="ECO:0000256" key="4">
    <source>
        <dbReference type="ARBA" id="ARBA00022741"/>
    </source>
</evidence>
<comment type="pathway">
    <text evidence="9">Cofactor biosynthesis; biotin biosynthesis; biotin from 7,8-diaminononanoate: step 1/2.</text>
</comment>
<feature type="binding site" evidence="9">
    <location>
        <begin position="13"/>
        <end position="18"/>
    </location>
    <ligand>
        <name>ATP</name>
        <dbReference type="ChEBI" id="CHEBI:30616"/>
    </ligand>
</feature>
<feature type="binding site" evidence="9">
    <location>
        <position position="48"/>
    </location>
    <ligand>
        <name>ATP</name>
        <dbReference type="ChEBI" id="CHEBI:30616"/>
    </ligand>
</feature>
<keyword evidence="2 9" id="KW-0436">Ligase</keyword>
<keyword evidence="11" id="KW-1185">Reference proteome</keyword>
<dbReference type="EC" id="6.3.3.3" evidence="9"/>
<dbReference type="AlphaFoldDB" id="A0A4R9M6B4"/>
<dbReference type="InterPro" id="IPR027417">
    <property type="entry name" value="P-loop_NTPase"/>
</dbReference>
<evidence type="ECO:0000313" key="10">
    <source>
        <dbReference type="EMBL" id="TGN20709.1"/>
    </source>
</evidence>
<organism evidence="10 11">
    <name type="scientific">Leptospira idonii</name>
    <dbReference type="NCBI Taxonomy" id="1193500"/>
    <lineage>
        <taxon>Bacteria</taxon>
        <taxon>Pseudomonadati</taxon>
        <taxon>Spirochaetota</taxon>
        <taxon>Spirochaetia</taxon>
        <taxon>Leptospirales</taxon>
        <taxon>Leptospiraceae</taxon>
        <taxon>Leptospira</taxon>
    </lineage>
</organism>
<comment type="similarity">
    <text evidence="9">Belongs to the dethiobiotin synthetase family.</text>
</comment>
<evidence type="ECO:0000256" key="1">
    <source>
        <dbReference type="ARBA" id="ARBA00022490"/>
    </source>
</evidence>
<dbReference type="UniPathway" id="UPA00078">
    <property type="reaction ID" value="UER00161"/>
</dbReference>
<comment type="cofactor">
    <cofactor evidence="9">
        <name>Mg(2+)</name>
        <dbReference type="ChEBI" id="CHEBI:18420"/>
    </cofactor>
</comment>
<dbReference type="GO" id="GO:0005829">
    <property type="term" value="C:cytosol"/>
    <property type="evidence" value="ECO:0007669"/>
    <property type="project" value="TreeGrafter"/>
</dbReference>
<comment type="caution">
    <text evidence="10">The sequence shown here is derived from an EMBL/GenBank/DDBJ whole genome shotgun (WGS) entry which is preliminary data.</text>
</comment>
<feature type="binding site" evidence="9">
    <location>
        <position position="17"/>
    </location>
    <ligand>
        <name>Mg(2+)</name>
        <dbReference type="ChEBI" id="CHEBI:18420"/>
    </ligand>
</feature>
<dbReference type="GO" id="GO:0009102">
    <property type="term" value="P:biotin biosynthetic process"/>
    <property type="evidence" value="ECO:0007669"/>
    <property type="project" value="UniProtKB-UniRule"/>
</dbReference>
<feature type="binding site" evidence="9">
    <location>
        <begin position="107"/>
        <end position="110"/>
    </location>
    <ligand>
        <name>ATP</name>
        <dbReference type="ChEBI" id="CHEBI:30616"/>
    </ligand>
</feature>
<evidence type="ECO:0000256" key="3">
    <source>
        <dbReference type="ARBA" id="ARBA00022723"/>
    </source>
</evidence>
<comment type="caution">
    <text evidence="9">Lacks conserved residue(s) required for the propagation of feature annotation.</text>
</comment>
<evidence type="ECO:0000256" key="7">
    <source>
        <dbReference type="ARBA" id="ARBA00022842"/>
    </source>
</evidence>
<dbReference type="Pfam" id="PF13500">
    <property type="entry name" value="AAA_26"/>
    <property type="match status" value="1"/>
</dbReference>
<evidence type="ECO:0000256" key="8">
    <source>
        <dbReference type="ARBA" id="ARBA00047386"/>
    </source>
</evidence>
<evidence type="ECO:0000256" key="9">
    <source>
        <dbReference type="HAMAP-Rule" id="MF_00336"/>
    </source>
</evidence>
<evidence type="ECO:0000313" key="11">
    <source>
        <dbReference type="Proteomes" id="UP000298058"/>
    </source>
</evidence>
<protein>
    <recommendedName>
        <fullName evidence="9">ATP-dependent dethiobiotin synthetase BioD</fullName>
        <ecNumber evidence="9">6.3.3.3</ecNumber>
    </recommendedName>
    <alternativeName>
        <fullName evidence="9">DTB synthetase</fullName>
        <shortName evidence="9">DTBS</shortName>
    </alternativeName>
    <alternativeName>
        <fullName evidence="9">Dethiobiotin synthase</fullName>
    </alternativeName>
</protein>
<evidence type="ECO:0000256" key="6">
    <source>
        <dbReference type="ARBA" id="ARBA00022840"/>
    </source>
</evidence>
<dbReference type="GO" id="GO:0000287">
    <property type="term" value="F:magnesium ion binding"/>
    <property type="evidence" value="ECO:0007669"/>
    <property type="project" value="UniProtKB-UniRule"/>
</dbReference>
<comment type="catalytic activity">
    <reaction evidence="8">
        <text>(7R,8S)-8-amino-7-(carboxyamino)nonanoate + ATP = (4R,5S)-dethiobiotin + ADP + phosphate + H(+)</text>
        <dbReference type="Rhea" id="RHEA:63684"/>
        <dbReference type="ChEBI" id="CHEBI:15378"/>
        <dbReference type="ChEBI" id="CHEBI:30616"/>
        <dbReference type="ChEBI" id="CHEBI:43474"/>
        <dbReference type="ChEBI" id="CHEBI:149470"/>
        <dbReference type="ChEBI" id="CHEBI:149473"/>
        <dbReference type="ChEBI" id="CHEBI:456216"/>
    </reaction>
</comment>
<dbReference type="GO" id="GO:0004141">
    <property type="term" value="F:dethiobiotin synthase activity"/>
    <property type="evidence" value="ECO:0007669"/>
    <property type="project" value="UniProtKB-UniRule"/>
</dbReference>
<name>A0A4R9M6B4_9LEPT</name>
<evidence type="ECO:0000256" key="2">
    <source>
        <dbReference type="ARBA" id="ARBA00022598"/>
    </source>
</evidence>
<dbReference type="Proteomes" id="UP000298058">
    <property type="component" value="Unassembled WGS sequence"/>
</dbReference>
<dbReference type="OrthoDB" id="9802097at2"/>
<gene>
    <name evidence="9 10" type="primary">bioD</name>
    <name evidence="10" type="ORF">EHS15_02290</name>
</gene>
<feature type="binding site" evidence="9">
    <location>
        <position position="41"/>
    </location>
    <ligand>
        <name>substrate</name>
    </ligand>
</feature>
<reference evidence="10" key="1">
    <citation type="journal article" date="2019" name="PLoS Negl. Trop. Dis.">
        <title>Revisiting the worldwide diversity of Leptospira species in the environment.</title>
        <authorList>
            <person name="Vincent A.T."/>
            <person name="Schiettekatte O."/>
            <person name="Bourhy P."/>
            <person name="Veyrier F.J."/>
            <person name="Picardeau M."/>
        </authorList>
    </citation>
    <scope>NUCLEOTIDE SEQUENCE [LARGE SCALE GENOMIC DNA]</scope>
    <source>
        <strain evidence="10">201300427</strain>
    </source>
</reference>
<keyword evidence="6 9" id="KW-0067">ATP-binding</keyword>
<proteinExistence type="inferred from homology"/>
<feature type="binding site" evidence="9">
    <location>
        <position position="48"/>
    </location>
    <ligand>
        <name>Mg(2+)</name>
        <dbReference type="ChEBI" id="CHEBI:18420"/>
    </ligand>
</feature>
<dbReference type="Gene3D" id="3.40.50.300">
    <property type="entry name" value="P-loop containing nucleotide triphosphate hydrolases"/>
    <property type="match status" value="1"/>
</dbReference>
<dbReference type="CDD" id="cd03109">
    <property type="entry name" value="DTBS"/>
    <property type="match status" value="1"/>
</dbReference>
<dbReference type="PANTHER" id="PTHR43210">
    <property type="entry name" value="DETHIOBIOTIN SYNTHETASE"/>
    <property type="match status" value="1"/>
</dbReference>
<keyword evidence="7 9" id="KW-0460">Magnesium</keyword>
<keyword evidence="4 9" id="KW-0547">Nucleotide-binding</keyword>
<keyword evidence="5 9" id="KW-0093">Biotin biosynthesis</keyword>
<dbReference type="GO" id="GO:0005524">
    <property type="term" value="F:ATP binding"/>
    <property type="evidence" value="ECO:0007669"/>
    <property type="project" value="UniProtKB-UniRule"/>
</dbReference>
<keyword evidence="1 9" id="KW-0963">Cytoplasm</keyword>
<evidence type="ECO:0000256" key="5">
    <source>
        <dbReference type="ARBA" id="ARBA00022756"/>
    </source>
</evidence>
<comment type="function">
    <text evidence="9">Catalyzes a mechanistically unusual reaction, the ATP-dependent insertion of CO2 between the N7 and N8 nitrogen atoms of 7,8-diaminopelargonic acid (DAPA, also called 7,8-diammoniononanoate) to form a ureido ring.</text>
</comment>
<accession>A0A4R9M6B4</accession>
<comment type="subcellular location">
    <subcellularLocation>
        <location evidence="9">Cytoplasm</location>
    </subcellularLocation>
</comment>
<dbReference type="SUPFAM" id="SSF52540">
    <property type="entry name" value="P-loop containing nucleoside triphosphate hydrolases"/>
    <property type="match status" value="1"/>
</dbReference>
<keyword evidence="3 9" id="KW-0479">Metal-binding</keyword>
<dbReference type="PANTHER" id="PTHR43210:SF2">
    <property type="entry name" value="ATP-DEPENDENT DETHIOBIOTIN SYNTHETASE BIOD 2"/>
    <property type="match status" value="1"/>
</dbReference>
<sequence>MSQAFFIAGTGTDVGKTFFSSLFLAKYGKKFGFQYWKPIQTGLSETNDTAFIQKITDFDSSYFLKPIYELDYPASPHFAAKRASMEIDPKLVLGRIAEIRTKRVLIEGAGGIFVPWTEDYLSWKGIQESNLKVIVIGSSELGTINHTLLTLEALLSRFIPVMGFYLVGPKNDLVEDNMQIIQKLGGVPSFGYTGFPMQKLSPSEFIEYANLNFDIRNHVIGSVMEEGEEFDS</sequence>
<feature type="active site" evidence="9">
    <location>
        <position position="37"/>
    </location>
</feature>
<dbReference type="InterPro" id="IPR004472">
    <property type="entry name" value="DTB_synth_BioD"/>
</dbReference>
<dbReference type="EMBL" id="RQHW01000008">
    <property type="protein sequence ID" value="TGN20709.1"/>
    <property type="molecule type" value="Genomic_DNA"/>
</dbReference>
<comment type="subunit">
    <text evidence="9">Homodimer.</text>
</comment>
<dbReference type="PIRSF" id="PIRSF006755">
    <property type="entry name" value="DTB_synth"/>
    <property type="match status" value="1"/>
</dbReference>
<dbReference type="NCBIfam" id="TIGR00347">
    <property type="entry name" value="bioD"/>
    <property type="match status" value="1"/>
</dbReference>
<dbReference type="HAMAP" id="MF_00336">
    <property type="entry name" value="BioD"/>
    <property type="match status" value="1"/>
</dbReference>
<dbReference type="RefSeq" id="WP_135758924.1">
    <property type="nucleotide sequence ID" value="NZ_RQHW01000008.1"/>
</dbReference>
<comment type="catalytic activity">
    <reaction evidence="9">
        <text>(7R,8S)-7,8-diammoniononanoate + CO2 + ATP = (4R,5S)-dethiobiotin + ADP + phosphate + 3 H(+)</text>
        <dbReference type="Rhea" id="RHEA:15805"/>
        <dbReference type="ChEBI" id="CHEBI:15378"/>
        <dbReference type="ChEBI" id="CHEBI:16526"/>
        <dbReference type="ChEBI" id="CHEBI:30616"/>
        <dbReference type="ChEBI" id="CHEBI:43474"/>
        <dbReference type="ChEBI" id="CHEBI:149469"/>
        <dbReference type="ChEBI" id="CHEBI:149473"/>
        <dbReference type="ChEBI" id="CHEBI:456216"/>
        <dbReference type="EC" id="6.3.3.3"/>
    </reaction>
</comment>